<dbReference type="EMBL" id="AJWZ01008266">
    <property type="protein sequence ID" value="EKC54584.1"/>
    <property type="molecule type" value="Genomic_DNA"/>
</dbReference>
<feature type="transmembrane region" description="Helical" evidence="1">
    <location>
        <begin position="213"/>
        <end position="236"/>
    </location>
</feature>
<feature type="transmembrane region" description="Helical" evidence="1">
    <location>
        <begin position="88"/>
        <end position="105"/>
    </location>
</feature>
<proteinExistence type="predicted"/>
<dbReference type="Pfam" id="PF11449">
    <property type="entry name" value="ArsP_2"/>
    <property type="match status" value="1"/>
</dbReference>
<dbReference type="NCBIfam" id="NF037962">
    <property type="entry name" value="arsenic_eff"/>
    <property type="match status" value="1"/>
</dbReference>
<evidence type="ECO:0008006" key="3">
    <source>
        <dbReference type="Google" id="ProtNLM"/>
    </source>
</evidence>
<feature type="transmembrane region" description="Helical" evidence="1">
    <location>
        <begin position="126"/>
        <end position="145"/>
    </location>
</feature>
<dbReference type="AlphaFoldDB" id="K1SGR9"/>
<feature type="transmembrane region" description="Helical" evidence="1">
    <location>
        <begin position="242"/>
        <end position="265"/>
    </location>
</feature>
<keyword evidence="1" id="KW-1133">Transmembrane helix</keyword>
<evidence type="ECO:0000256" key="1">
    <source>
        <dbReference type="SAM" id="Phobius"/>
    </source>
</evidence>
<keyword evidence="1" id="KW-0472">Membrane</keyword>
<name>K1SGR9_9ZZZZ</name>
<protein>
    <recommendedName>
        <fullName evidence="3">Arsenic efflux protein</fullName>
    </recommendedName>
</protein>
<sequence length="298" mass="32908">MKITNVILLEVIVEGDKMNEVLLDTLIDTLKLIPFLFLAFLLIEYMEHKLSKKSRNAISKAGRFGPFFGSLLGAIPQCGFSVMATNLYATRIVTLGTLIAIYLSTSDEMLPVLLSHQVKIGLVVKILLFKVVIGMFCGFIIDFLLRKKEVKKAQIDYSICDEEDCDCKHGILKSTLKHTFMTTLFIFIISLILNIIMHFIGSDVLSKMFLKNSFFGSFITSLVGLIPNCGASVVITELYLKGAISFGSMIGGLLTGSGISLLVLFRVNRNIYDNLKILFLLYGIGVISGIVIDIVGLV</sequence>
<feature type="transmembrane region" description="Helical" evidence="1">
    <location>
        <begin position="25"/>
        <end position="43"/>
    </location>
</feature>
<feature type="transmembrane region" description="Helical" evidence="1">
    <location>
        <begin position="277"/>
        <end position="297"/>
    </location>
</feature>
<feature type="transmembrane region" description="Helical" evidence="1">
    <location>
        <begin position="180"/>
        <end position="201"/>
    </location>
</feature>
<reference evidence="2" key="1">
    <citation type="journal article" date="2013" name="Environ. Microbiol.">
        <title>Microbiota from the distal guts of lean and obese adolescents exhibit partial functional redundancy besides clear differences in community structure.</title>
        <authorList>
            <person name="Ferrer M."/>
            <person name="Ruiz A."/>
            <person name="Lanza F."/>
            <person name="Haange S.B."/>
            <person name="Oberbach A."/>
            <person name="Till H."/>
            <person name="Bargiela R."/>
            <person name="Campoy C."/>
            <person name="Segura M.T."/>
            <person name="Richter M."/>
            <person name="von Bergen M."/>
            <person name="Seifert J."/>
            <person name="Suarez A."/>
        </authorList>
    </citation>
    <scope>NUCLEOTIDE SEQUENCE</scope>
</reference>
<comment type="caution">
    <text evidence="2">The sequence shown here is derived from an EMBL/GenBank/DDBJ whole genome shotgun (WGS) entry which is preliminary data.</text>
</comment>
<organism evidence="2">
    <name type="scientific">human gut metagenome</name>
    <dbReference type="NCBI Taxonomy" id="408170"/>
    <lineage>
        <taxon>unclassified sequences</taxon>
        <taxon>metagenomes</taxon>
        <taxon>organismal metagenomes</taxon>
    </lineage>
</organism>
<accession>K1SGR9</accession>
<gene>
    <name evidence="2" type="ORF">OBE_12008</name>
</gene>
<keyword evidence="1" id="KW-0812">Transmembrane</keyword>
<dbReference type="InterPro" id="IPR021552">
    <property type="entry name" value="ArsP_2"/>
</dbReference>
<evidence type="ECO:0000313" key="2">
    <source>
        <dbReference type="EMBL" id="EKC54584.1"/>
    </source>
</evidence>